<protein>
    <submittedName>
        <fullName evidence="1">Uncharacterized protein</fullName>
    </submittedName>
</protein>
<evidence type="ECO:0000313" key="2">
    <source>
        <dbReference type="Proteomes" id="UP000268658"/>
    </source>
</evidence>
<gene>
    <name evidence="1" type="ORF">NCTC10951_00484</name>
</gene>
<dbReference type="AlphaFoldDB" id="A0A448PI69"/>
<name>A0A448PI69_ACTVI</name>
<dbReference type="EMBL" id="LR134477">
    <property type="protein sequence ID" value="VEI14614.1"/>
    <property type="molecule type" value="Genomic_DNA"/>
</dbReference>
<organism evidence="1 2">
    <name type="scientific">Actinomyces viscosus</name>
    <dbReference type="NCBI Taxonomy" id="1656"/>
    <lineage>
        <taxon>Bacteria</taxon>
        <taxon>Bacillati</taxon>
        <taxon>Actinomycetota</taxon>
        <taxon>Actinomycetes</taxon>
        <taxon>Actinomycetales</taxon>
        <taxon>Actinomycetaceae</taxon>
        <taxon>Actinomyces</taxon>
    </lineage>
</organism>
<evidence type="ECO:0000313" key="1">
    <source>
        <dbReference type="EMBL" id="VEI14614.1"/>
    </source>
</evidence>
<dbReference type="Proteomes" id="UP000268658">
    <property type="component" value="Chromosome"/>
</dbReference>
<reference evidence="1 2" key="1">
    <citation type="submission" date="2018-12" db="EMBL/GenBank/DDBJ databases">
        <authorList>
            <consortium name="Pathogen Informatics"/>
        </authorList>
    </citation>
    <scope>NUCLEOTIDE SEQUENCE [LARGE SCALE GENOMIC DNA]</scope>
    <source>
        <strain evidence="1 2">NCTC10951</strain>
    </source>
</reference>
<dbReference type="OrthoDB" id="3256990at2"/>
<accession>A0A448PI69</accession>
<dbReference type="KEGG" id="avc:NCTC10951_00484"/>
<proteinExistence type="predicted"/>
<dbReference type="RefSeq" id="WP_126413245.1">
    <property type="nucleotide sequence ID" value="NZ_JASPER010000027.1"/>
</dbReference>
<sequence length="223" mass="23293">MHLRQRHPAPPSWRRLAGVVAALPLLVAGLLASPAQAAPASDSIIASGIYNSGGAGCQGSGTSADCLSWGLRIPSTIAPKKELTVTIEADSAPGQWVWNCLASDRVAGTASFYDAPTGGESKKLSESDVRYFAHLYYGIYGDSAGQVDAVTCTPEHLSITYTIDYLVRSEGSYLDLSLGTTTVTPGSGEHTYSFSPTVTTSADNTPQKITATVQKPAENAAPN</sequence>